<evidence type="ECO:0000313" key="7">
    <source>
        <dbReference type="Proteomes" id="UP000030008"/>
    </source>
</evidence>
<dbReference type="Gene3D" id="3.30.2350.10">
    <property type="entry name" value="Pseudouridine synthase"/>
    <property type="match status" value="1"/>
</dbReference>
<dbReference type="GO" id="GO:0140098">
    <property type="term" value="F:catalytic activity, acting on RNA"/>
    <property type="evidence" value="ECO:0007669"/>
    <property type="project" value="UniProtKB-ARBA"/>
</dbReference>
<feature type="domain" description="SOCS box" evidence="5">
    <location>
        <begin position="244"/>
        <end position="293"/>
    </location>
</feature>
<comment type="caution">
    <text evidence="6">The sequence shown here is derived from an EMBL/GenBank/DDBJ whole genome shotgun (WGS) entry which is preliminary data.</text>
</comment>
<keyword evidence="4" id="KW-0413">Isomerase</keyword>
<dbReference type="PROSITE" id="PS01129">
    <property type="entry name" value="PSI_RLU"/>
    <property type="match status" value="1"/>
</dbReference>
<dbReference type="EC" id="5.4.99.-" evidence="4"/>
<dbReference type="CDD" id="cd02869">
    <property type="entry name" value="PseudoU_synth_RluA_like"/>
    <property type="match status" value="1"/>
</dbReference>
<dbReference type="Pfam" id="PF00849">
    <property type="entry name" value="PseudoU_synth_2"/>
    <property type="match status" value="1"/>
</dbReference>
<dbReference type="PANTHER" id="PTHR21600">
    <property type="entry name" value="MITOCHONDRIAL RNA PSEUDOURIDINE SYNTHASE"/>
    <property type="match status" value="1"/>
</dbReference>
<dbReference type="InterPro" id="IPR006224">
    <property type="entry name" value="PsdUridine_synth_RluA-like_CS"/>
</dbReference>
<dbReference type="EMBL" id="JQIF01000131">
    <property type="protein sequence ID" value="KGJ51262.1"/>
    <property type="molecule type" value="Genomic_DNA"/>
</dbReference>
<feature type="active site" evidence="3">
    <location>
        <position position="135"/>
    </location>
</feature>
<organism evidence="6 7">
    <name type="scientific">Clostridium innocuum</name>
    <dbReference type="NCBI Taxonomy" id="1522"/>
    <lineage>
        <taxon>Bacteria</taxon>
        <taxon>Bacillati</taxon>
        <taxon>Bacillota</taxon>
        <taxon>Clostridia</taxon>
        <taxon>Eubacteriales</taxon>
        <taxon>Clostridiaceae</taxon>
        <taxon>Clostridium</taxon>
    </lineage>
</organism>
<dbReference type="RefSeq" id="WP_044908171.1">
    <property type="nucleotide sequence ID" value="NZ_JQIF01000131.1"/>
</dbReference>
<dbReference type="InterPro" id="IPR050188">
    <property type="entry name" value="RluA_PseudoU_synthase"/>
</dbReference>
<dbReference type="GO" id="GO:0009982">
    <property type="term" value="F:pseudouridine synthase activity"/>
    <property type="evidence" value="ECO:0007669"/>
    <property type="project" value="InterPro"/>
</dbReference>
<dbReference type="SUPFAM" id="SSF55120">
    <property type="entry name" value="Pseudouridine synthase"/>
    <property type="match status" value="1"/>
</dbReference>
<evidence type="ECO:0000256" key="3">
    <source>
        <dbReference type="PIRSR" id="PIRSR606225-1"/>
    </source>
</evidence>
<protein>
    <recommendedName>
        <fullName evidence="4">Pseudouridine synthase</fullName>
        <ecNumber evidence="4">5.4.99.-</ecNumber>
    </recommendedName>
</protein>
<evidence type="ECO:0000259" key="5">
    <source>
        <dbReference type="PROSITE" id="PS50225"/>
    </source>
</evidence>
<dbReference type="PANTHER" id="PTHR21600:SF87">
    <property type="entry name" value="RNA PSEUDOURIDYLATE SYNTHASE DOMAIN-CONTAINING PROTEIN 1"/>
    <property type="match status" value="1"/>
</dbReference>
<dbReference type="Proteomes" id="UP000030008">
    <property type="component" value="Unassembled WGS sequence"/>
</dbReference>
<name>A0A099I1X2_CLOIN</name>
<dbReference type="InterPro" id="IPR001496">
    <property type="entry name" value="SOCS_box"/>
</dbReference>
<dbReference type="InterPro" id="IPR006145">
    <property type="entry name" value="PsdUridine_synth_RsuA/RluA"/>
</dbReference>
<dbReference type="GO" id="GO:0003723">
    <property type="term" value="F:RNA binding"/>
    <property type="evidence" value="ECO:0007669"/>
    <property type="project" value="InterPro"/>
</dbReference>
<dbReference type="GO" id="GO:0000455">
    <property type="term" value="P:enzyme-directed rRNA pseudouridine synthesis"/>
    <property type="evidence" value="ECO:0007669"/>
    <property type="project" value="TreeGrafter"/>
</dbReference>
<dbReference type="AlphaFoldDB" id="A0A099I1X2"/>
<dbReference type="PROSITE" id="PS50225">
    <property type="entry name" value="SOCS"/>
    <property type="match status" value="1"/>
</dbReference>
<dbReference type="InterPro" id="IPR020103">
    <property type="entry name" value="PsdUridine_synth_cat_dom_sf"/>
</dbReference>
<evidence type="ECO:0000256" key="4">
    <source>
        <dbReference type="RuleBase" id="RU362028"/>
    </source>
</evidence>
<dbReference type="NCBIfam" id="TIGR00005">
    <property type="entry name" value="rluA_subfam"/>
    <property type="match status" value="1"/>
</dbReference>
<evidence type="ECO:0000256" key="1">
    <source>
        <dbReference type="ARBA" id="ARBA00000073"/>
    </source>
</evidence>
<accession>A0A099I1X2</accession>
<gene>
    <name evidence="6" type="ORF">CIAN88_21570</name>
</gene>
<evidence type="ECO:0000256" key="2">
    <source>
        <dbReference type="ARBA" id="ARBA00010876"/>
    </source>
</evidence>
<sequence>MKIELKNNILQLRGISFADTDAVFAYFHTAKKKRYEYYQTNRVSINNRIIHGNHMLQEQDTVRIFLAMEEDTIEPWYEDLEILFEDELFCIVNKPANLLVHSDGIEHAHTVCNLVKAHYLLEGHNTCVRPLHRLDYETSGALIFCKVPFLQPLLDAMLKNKQIYREYEAFARGYIAQKHCTITRGIARDRHDARKMRISEHGKSARTDVFVKQNFTDFTWIRCRLYTGRTHQIRVHLAAIQHPLLSDPLYGIRDSRCPRLALHACRISIPHPLSNDMLRVECPLPQDLRQLLD</sequence>
<comment type="similarity">
    <text evidence="2 4">Belongs to the pseudouridine synthase RluA family.</text>
</comment>
<reference evidence="6 7" key="1">
    <citation type="submission" date="2014-08" db="EMBL/GenBank/DDBJ databases">
        <title>Clostridium innocuum, an unnegligible vancomycin-resistant pathogen causing extra-intestinal infections.</title>
        <authorList>
            <person name="Feng Y."/>
            <person name="Chiu C.-H."/>
        </authorList>
    </citation>
    <scope>NUCLEOTIDE SEQUENCE [LARGE SCALE GENOMIC DNA]</scope>
    <source>
        <strain evidence="6 7">AN88</strain>
    </source>
</reference>
<comment type="function">
    <text evidence="4">Responsible for synthesis of pseudouridine from uracil.</text>
</comment>
<evidence type="ECO:0000313" key="6">
    <source>
        <dbReference type="EMBL" id="KGJ51262.1"/>
    </source>
</evidence>
<proteinExistence type="inferred from homology"/>
<dbReference type="InterPro" id="IPR006225">
    <property type="entry name" value="PsdUridine_synth_RluC/D"/>
</dbReference>
<comment type="catalytic activity">
    <reaction evidence="1 4">
        <text>a uridine in RNA = a pseudouridine in RNA</text>
        <dbReference type="Rhea" id="RHEA:48348"/>
        <dbReference type="Rhea" id="RHEA-COMP:12068"/>
        <dbReference type="Rhea" id="RHEA-COMP:12069"/>
        <dbReference type="ChEBI" id="CHEBI:65314"/>
        <dbReference type="ChEBI" id="CHEBI:65315"/>
    </reaction>
</comment>